<dbReference type="GO" id="GO:0005634">
    <property type="term" value="C:nucleus"/>
    <property type="evidence" value="ECO:0007669"/>
    <property type="project" value="TreeGrafter"/>
</dbReference>
<dbReference type="InterPro" id="IPR029035">
    <property type="entry name" value="DHS-like_NAD/FAD-binding_dom"/>
</dbReference>
<comment type="caution">
    <text evidence="3">Lacks conserved residue(s) required for the propagation of feature annotation.</text>
</comment>
<organism evidence="5 6">
    <name type="scientific">Menidia menidia</name>
    <name type="common">Atlantic silverside</name>
    <dbReference type="NCBI Taxonomy" id="238744"/>
    <lineage>
        <taxon>Eukaryota</taxon>
        <taxon>Metazoa</taxon>
        <taxon>Chordata</taxon>
        <taxon>Craniata</taxon>
        <taxon>Vertebrata</taxon>
        <taxon>Euteleostomi</taxon>
        <taxon>Actinopterygii</taxon>
        <taxon>Neopterygii</taxon>
        <taxon>Teleostei</taxon>
        <taxon>Neoteleostei</taxon>
        <taxon>Acanthomorphata</taxon>
        <taxon>Ovalentaria</taxon>
        <taxon>Atherinomorphae</taxon>
        <taxon>Atheriniformes</taxon>
        <taxon>Atherinopsidae</taxon>
        <taxon>Menidiinae</taxon>
        <taxon>Menidia</taxon>
    </lineage>
</organism>
<evidence type="ECO:0000256" key="1">
    <source>
        <dbReference type="ARBA" id="ARBA00022679"/>
    </source>
</evidence>
<proteinExistence type="predicted"/>
<name>A0A8S4A9K7_9TELE</name>
<dbReference type="InterPro" id="IPR026590">
    <property type="entry name" value="Ssirtuin_cat_dom"/>
</dbReference>
<dbReference type="EMBL" id="CAJRST010000001">
    <property type="protein sequence ID" value="CAG5848522.1"/>
    <property type="molecule type" value="Genomic_DNA"/>
</dbReference>
<dbReference type="Proteomes" id="UP000677803">
    <property type="component" value="Unassembled WGS sequence"/>
</dbReference>
<dbReference type="PROSITE" id="PS50305">
    <property type="entry name" value="SIRTUIN"/>
    <property type="match status" value="1"/>
</dbReference>
<evidence type="ECO:0000313" key="5">
    <source>
        <dbReference type="EMBL" id="CAG5848522.1"/>
    </source>
</evidence>
<comment type="caution">
    <text evidence="5">The sequence shown here is derived from an EMBL/GenBank/DDBJ whole genome shotgun (WGS) entry which is preliminary data.</text>
</comment>
<gene>
    <name evidence="5" type="ORF">MMEN_LOCUS3</name>
</gene>
<reference evidence="5" key="1">
    <citation type="submission" date="2021-05" db="EMBL/GenBank/DDBJ databases">
        <authorList>
            <person name="Tigano A."/>
        </authorList>
    </citation>
    <scope>NUCLEOTIDE SEQUENCE</scope>
</reference>
<keyword evidence="6" id="KW-1185">Reference proteome</keyword>
<sequence length="135" mass="14880">SPGSGLYDNLQQFDLPYAEAVFELGFFLRDPRPFFALAGALYPGRFRPNAAHHFPAVMGGAVPRCPPCGGVVKPDIVFFGEELPPLFMKSLTDLPLADLLVVMGTSLEVRCMLGNIRGPVRLEINREPFGLPRFF</sequence>
<protein>
    <submittedName>
        <fullName evidence="5">(Atlantic silverside) hypothetical protein</fullName>
    </submittedName>
</protein>
<dbReference type="SUPFAM" id="SSF52467">
    <property type="entry name" value="DHS-like NAD/FAD-binding domain"/>
    <property type="match status" value="1"/>
</dbReference>
<evidence type="ECO:0000256" key="2">
    <source>
        <dbReference type="ARBA" id="ARBA00023027"/>
    </source>
</evidence>
<dbReference type="InterPro" id="IPR050134">
    <property type="entry name" value="NAD-dep_sirtuin_deacylases"/>
</dbReference>
<accession>A0A8S4A9K7</accession>
<feature type="domain" description="Deacetylase sirtuin-type" evidence="4">
    <location>
        <begin position="1"/>
        <end position="135"/>
    </location>
</feature>
<evidence type="ECO:0000313" key="6">
    <source>
        <dbReference type="Proteomes" id="UP000677803"/>
    </source>
</evidence>
<dbReference type="PANTHER" id="PTHR11085">
    <property type="entry name" value="NAD-DEPENDENT PROTEIN DEACYLASE SIRTUIN-5, MITOCHONDRIAL-RELATED"/>
    <property type="match status" value="1"/>
</dbReference>
<dbReference type="Pfam" id="PF02146">
    <property type="entry name" value="SIR2"/>
    <property type="match status" value="1"/>
</dbReference>
<evidence type="ECO:0000259" key="4">
    <source>
        <dbReference type="PROSITE" id="PS50305"/>
    </source>
</evidence>
<dbReference type="GO" id="GO:0017136">
    <property type="term" value="F:histone deacetylase activity, NAD-dependent"/>
    <property type="evidence" value="ECO:0007669"/>
    <property type="project" value="TreeGrafter"/>
</dbReference>
<evidence type="ECO:0000256" key="3">
    <source>
        <dbReference type="PROSITE-ProRule" id="PRU00236"/>
    </source>
</evidence>
<keyword evidence="1" id="KW-0808">Transferase</keyword>
<dbReference type="PANTHER" id="PTHR11085:SF5">
    <property type="entry name" value="NAD-DEPENDENT PROTEIN DEACETYLASE SIRTUIN-3, MITOCHONDRIAL"/>
    <property type="match status" value="1"/>
</dbReference>
<dbReference type="InterPro" id="IPR003000">
    <property type="entry name" value="Sirtuin"/>
</dbReference>
<dbReference type="GO" id="GO:0070403">
    <property type="term" value="F:NAD+ binding"/>
    <property type="evidence" value="ECO:0007669"/>
    <property type="project" value="InterPro"/>
</dbReference>
<keyword evidence="2" id="KW-0520">NAD</keyword>
<dbReference type="AlphaFoldDB" id="A0A8S4A9K7"/>
<dbReference type="Gene3D" id="3.40.50.1220">
    <property type="entry name" value="TPP-binding domain"/>
    <property type="match status" value="1"/>
</dbReference>
<dbReference type="OrthoDB" id="420264at2759"/>
<feature type="non-terminal residue" evidence="5">
    <location>
        <position position="1"/>
    </location>
</feature>